<organism evidence="3 4">
    <name type="scientific">Gillisia mitskevichiae</name>
    <dbReference type="NCBI Taxonomy" id="270921"/>
    <lineage>
        <taxon>Bacteria</taxon>
        <taxon>Pseudomonadati</taxon>
        <taxon>Bacteroidota</taxon>
        <taxon>Flavobacteriia</taxon>
        <taxon>Flavobacteriales</taxon>
        <taxon>Flavobacteriaceae</taxon>
        <taxon>Gillisia</taxon>
    </lineage>
</organism>
<dbReference type="EMBL" id="RBLG01000002">
    <property type="protein sequence ID" value="RKS53905.1"/>
    <property type="molecule type" value="Genomic_DNA"/>
</dbReference>
<evidence type="ECO:0000256" key="2">
    <source>
        <dbReference type="SAM" id="MobiDB-lite"/>
    </source>
</evidence>
<keyword evidence="4" id="KW-1185">Reference proteome</keyword>
<dbReference type="Proteomes" id="UP000276282">
    <property type="component" value="Unassembled WGS sequence"/>
</dbReference>
<name>A0A495PVV5_9FLAO</name>
<protein>
    <submittedName>
        <fullName evidence="3">Uncharacterized protein</fullName>
    </submittedName>
</protein>
<accession>A0A495PVV5</accession>
<gene>
    <name evidence="3" type="ORF">BC962_2172</name>
</gene>
<evidence type="ECO:0000313" key="4">
    <source>
        <dbReference type="Proteomes" id="UP000276282"/>
    </source>
</evidence>
<sequence length="370" mass="43780">MTKCSSEKVFLSRNEIYELIWSKPFTTLSKEYNYSDNGLRKICKKHNIPTPKAGHWTKLRHGKSSPMKPLPKGVNTKIELNIRDEGSKSIHTNSQLAKIKNELQNSDLNYIVPDRLSNPHPLVKKAKEVLKNQKLGWYGKGQDIIYSSGECIATEVTRLNIPRALRIWDTLIKLILQRGHEISNEKKSEFLIYDEKFQIRVREILKKVKANDSSWELYEMIGSGILSVKIENTYPVKEWRDQNTKTLEQQLLSILAKLELLSEKKKQFKIEREAWHREYEEEQAKKKAREEKVAEELNNFKQLFDTATRWHKSQYIRNYIKEFEEHSIQSGSLNEGKRKWIKWAREKADWYDPFVETEVDLLKEINRNKF</sequence>
<evidence type="ECO:0000313" key="3">
    <source>
        <dbReference type="EMBL" id="RKS53905.1"/>
    </source>
</evidence>
<evidence type="ECO:0000256" key="1">
    <source>
        <dbReference type="SAM" id="Coils"/>
    </source>
</evidence>
<proteinExistence type="predicted"/>
<reference evidence="3 4" key="1">
    <citation type="submission" date="2018-10" db="EMBL/GenBank/DDBJ databases">
        <title>Genomic Encyclopedia of Archaeal and Bacterial Type Strains, Phase II (KMG-II): from individual species to whole genera.</title>
        <authorList>
            <person name="Goeker M."/>
        </authorList>
    </citation>
    <scope>NUCLEOTIDE SEQUENCE [LARGE SCALE GENOMIC DNA]</scope>
    <source>
        <strain evidence="3 4">DSM 19839</strain>
    </source>
</reference>
<feature type="region of interest" description="Disordered" evidence="2">
    <location>
        <begin position="53"/>
        <end position="72"/>
    </location>
</feature>
<comment type="caution">
    <text evidence="3">The sequence shown here is derived from an EMBL/GenBank/DDBJ whole genome shotgun (WGS) entry which is preliminary data.</text>
</comment>
<dbReference type="AlphaFoldDB" id="A0A495PVV5"/>
<feature type="coiled-coil region" evidence="1">
    <location>
        <begin position="258"/>
        <end position="299"/>
    </location>
</feature>
<keyword evidence="1" id="KW-0175">Coiled coil</keyword>